<accession>A0A418W7E9</accession>
<proteinExistence type="predicted"/>
<evidence type="ECO:0000313" key="3">
    <source>
        <dbReference type="Proteomes" id="UP000286100"/>
    </source>
</evidence>
<feature type="chain" id="PRO_5019529111" description="17 kDa surface antigen" evidence="1">
    <location>
        <begin position="24"/>
        <end position="113"/>
    </location>
</feature>
<dbReference type="Proteomes" id="UP000286100">
    <property type="component" value="Unassembled WGS sequence"/>
</dbReference>
<keyword evidence="3" id="KW-1185">Reference proteome</keyword>
<reference evidence="2 3" key="1">
    <citation type="submission" date="2018-09" db="EMBL/GenBank/DDBJ databases">
        <authorList>
            <person name="Zhu H."/>
        </authorList>
    </citation>
    <scope>NUCLEOTIDE SEQUENCE [LARGE SCALE GENOMIC DNA]</scope>
    <source>
        <strain evidence="2 3">K2R01-6</strain>
    </source>
</reference>
<dbReference type="EMBL" id="QYUM01000004">
    <property type="protein sequence ID" value="RJF85939.1"/>
    <property type="molecule type" value="Genomic_DNA"/>
</dbReference>
<organism evidence="2 3">
    <name type="scientific">Sphingomonas cavernae</name>
    <dbReference type="NCBI Taxonomy" id="2320861"/>
    <lineage>
        <taxon>Bacteria</taxon>
        <taxon>Pseudomonadati</taxon>
        <taxon>Pseudomonadota</taxon>
        <taxon>Alphaproteobacteria</taxon>
        <taxon>Sphingomonadales</taxon>
        <taxon>Sphingomonadaceae</taxon>
        <taxon>Sphingomonas</taxon>
    </lineage>
</organism>
<gene>
    <name evidence="2" type="ORF">D3876_19015</name>
</gene>
<sequence length="113" mass="11210">MNKIAHYASSLILLALVAEPAVAAKLSQKDEARVARAAPGDRDDVRYCLLKRKEGGKTGAIAGTAAGAGTGLIAGGNLGETALAAGAGALAGHVIGKGASTNKTCDEVLARNK</sequence>
<evidence type="ECO:0000313" key="2">
    <source>
        <dbReference type="EMBL" id="RJF85939.1"/>
    </source>
</evidence>
<evidence type="ECO:0008006" key="4">
    <source>
        <dbReference type="Google" id="ProtNLM"/>
    </source>
</evidence>
<dbReference type="RefSeq" id="WP_119765176.1">
    <property type="nucleotide sequence ID" value="NZ_QYUM01000004.1"/>
</dbReference>
<protein>
    <recommendedName>
        <fullName evidence="4">17 kDa surface antigen</fullName>
    </recommendedName>
</protein>
<dbReference type="AlphaFoldDB" id="A0A418W7E9"/>
<feature type="signal peptide" evidence="1">
    <location>
        <begin position="1"/>
        <end position="23"/>
    </location>
</feature>
<name>A0A418W7E9_9SPHN</name>
<comment type="caution">
    <text evidence="2">The sequence shown here is derived from an EMBL/GenBank/DDBJ whole genome shotgun (WGS) entry which is preliminary data.</text>
</comment>
<keyword evidence="1" id="KW-0732">Signal</keyword>
<evidence type="ECO:0000256" key="1">
    <source>
        <dbReference type="SAM" id="SignalP"/>
    </source>
</evidence>